<reference evidence="4 5" key="1">
    <citation type="submission" date="2018-06" db="EMBL/GenBank/DDBJ databases">
        <title>Spongiibacterium sp. HME9304 Genome sequencing and assembly.</title>
        <authorList>
            <person name="Kang H."/>
            <person name="Kim H."/>
            <person name="Joh K."/>
        </authorList>
    </citation>
    <scope>NUCLEOTIDE SEQUENCE [LARGE SCALE GENOMIC DNA]</scope>
    <source>
        <strain evidence="4 5">HME9304</strain>
    </source>
</reference>
<dbReference type="InterPro" id="IPR007492">
    <property type="entry name" value="LytTR_DNA-bd_dom"/>
</dbReference>
<evidence type="ECO:0000259" key="3">
    <source>
        <dbReference type="PROSITE" id="PS50930"/>
    </source>
</evidence>
<dbReference type="Proteomes" id="UP000248536">
    <property type="component" value="Chromosome"/>
</dbReference>
<name>A0A2Z4LWM2_9FLAO</name>
<dbReference type="RefSeq" id="WP_112379632.1">
    <property type="nucleotide sequence ID" value="NZ_CP030104.1"/>
</dbReference>
<feature type="domain" description="HTH LytTR-type" evidence="3">
    <location>
        <begin position="132"/>
        <end position="238"/>
    </location>
</feature>
<sequence length="245" mass="28718">MEYTYTIIDSNASSKLQLQLYLQEYGDFVCMGTGQNSQEGLNTVLKFTPDVVLINLNDDEGMSYFHMVTELNQYLKSLPIIIGFSTSKKYAYNAIKSGFFDYWILPHNEFDIRKTILRLKKKYPKQNMPSTICLKSYNDYRYLDTNEILYLKSDNNTTDFFMRDGSTVSAFKTLKSFEERLPKSFIRIHQSYILNSRYVSRINYGKSICTLRNEIKEEIPFSKTYKSKIDYLKQMLSKTAIQSPN</sequence>
<dbReference type="Gene3D" id="2.40.50.1020">
    <property type="entry name" value="LytTr DNA-binding domain"/>
    <property type="match status" value="1"/>
</dbReference>
<dbReference type="GO" id="GO:0000156">
    <property type="term" value="F:phosphorelay response regulator activity"/>
    <property type="evidence" value="ECO:0007669"/>
    <property type="project" value="InterPro"/>
</dbReference>
<dbReference type="SMART" id="SM00850">
    <property type="entry name" value="LytTR"/>
    <property type="match status" value="1"/>
</dbReference>
<dbReference type="PROSITE" id="PS50110">
    <property type="entry name" value="RESPONSE_REGULATORY"/>
    <property type="match status" value="1"/>
</dbReference>
<dbReference type="PANTHER" id="PTHR37299:SF1">
    <property type="entry name" value="STAGE 0 SPORULATION PROTEIN A HOMOLOG"/>
    <property type="match status" value="1"/>
</dbReference>
<dbReference type="InterPro" id="IPR001789">
    <property type="entry name" value="Sig_transdc_resp-reg_receiver"/>
</dbReference>
<accession>A0A2Z4LWM2</accession>
<evidence type="ECO:0000313" key="4">
    <source>
        <dbReference type="EMBL" id="AWX46341.1"/>
    </source>
</evidence>
<dbReference type="Gene3D" id="3.40.50.2300">
    <property type="match status" value="1"/>
</dbReference>
<dbReference type="Pfam" id="PF04397">
    <property type="entry name" value="LytTR"/>
    <property type="match status" value="1"/>
</dbReference>
<keyword evidence="5" id="KW-1185">Reference proteome</keyword>
<organism evidence="4 5">
    <name type="scientific">Flagellimonas maritima</name>
    <dbReference type="NCBI Taxonomy" id="1383885"/>
    <lineage>
        <taxon>Bacteria</taxon>
        <taxon>Pseudomonadati</taxon>
        <taxon>Bacteroidota</taxon>
        <taxon>Flavobacteriia</taxon>
        <taxon>Flavobacteriales</taxon>
        <taxon>Flavobacteriaceae</taxon>
        <taxon>Flagellimonas</taxon>
    </lineage>
</organism>
<dbReference type="KEGG" id="spon:HME9304_03374"/>
<proteinExistence type="predicted"/>
<dbReference type="GO" id="GO:0003677">
    <property type="term" value="F:DNA binding"/>
    <property type="evidence" value="ECO:0007669"/>
    <property type="project" value="InterPro"/>
</dbReference>
<dbReference type="InterPro" id="IPR046947">
    <property type="entry name" value="LytR-like"/>
</dbReference>
<evidence type="ECO:0008006" key="6">
    <source>
        <dbReference type="Google" id="ProtNLM"/>
    </source>
</evidence>
<dbReference type="OrthoDB" id="2168082at2"/>
<dbReference type="AlphaFoldDB" id="A0A2Z4LWM2"/>
<gene>
    <name evidence="4" type="ORF">HME9304_03374</name>
</gene>
<protein>
    <recommendedName>
        <fullName evidence="6">DNA-binding response regulator</fullName>
    </recommendedName>
</protein>
<evidence type="ECO:0000313" key="5">
    <source>
        <dbReference type="Proteomes" id="UP000248536"/>
    </source>
</evidence>
<dbReference type="PANTHER" id="PTHR37299">
    <property type="entry name" value="TRANSCRIPTIONAL REGULATOR-RELATED"/>
    <property type="match status" value="1"/>
</dbReference>
<evidence type="ECO:0000256" key="1">
    <source>
        <dbReference type="PROSITE-ProRule" id="PRU00169"/>
    </source>
</evidence>
<comment type="caution">
    <text evidence="1">Lacks conserved residue(s) required for the propagation of feature annotation.</text>
</comment>
<dbReference type="PROSITE" id="PS50930">
    <property type="entry name" value="HTH_LYTTR"/>
    <property type="match status" value="1"/>
</dbReference>
<dbReference type="InterPro" id="IPR011006">
    <property type="entry name" value="CheY-like_superfamily"/>
</dbReference>
<dbReference type="EMBL" id="CP030104">
    <property type="protein sequence ID" value="AWX46341.1"/>
    <property type="molecule type" value="Genomic_DNA"/>
</dbReference>
<evidence type="ECO:0000259" key="2">
    <source>
        <dbReference type="PROSITE" id="PS50110"/>
    </source>
</evidence>
<feature type="domain" description="Response regulatory" evidence="2">
    <location>
        <begin position="4"/>
        <end position="120"/>
    </location>
</feature>
<dbReference type="SUPFAM" id="SSF52172">
    <property type="entry name" value="CheY-like"/>
    <property type="match status" value="1"/>
</dbReference>